<evidence type="ECO:0000313" key="3">
    <source>
        <dbReference type="Proteomes" id="UP001055586"/>
    </source>
</evidence>
<accession>A0AAC9QZS4</accession>
<reference evidence="2" key="1">
    <citation type="submission" date="2023-09" db="EMBL/GenBank/DDBJ databases">
        <title>Complete Genomes and Methylome analysis of Lactococcus lactis subs lactis strains.</title>
        <authorList>
            <person name="Fomenkov A."/>
            <person name="McDonnell B."/>
            <person name="Sun L."/>
            <person name="Van Sinderen D."/>
            <person name="Roberts R.J."/>
        </authorList>
    </citation>
    <scope>NUCLEOTIDE SEQUENCE</scope>
    <source>
        <strain evidence="2">229</strain>
        <plasmid evidence="2">p229C</plasmid>
    </source>
</reference>
<feature type="coiled-coil region" evidence="1">
    <location>
        <begin position="125"/>
        <end position="156"/>
    </location>
</feature>
<dbReference type="Proteomes" id="UP001055586">
    <property type="component" value="Plasmid p229C"/>
</dbReference>
<dbReference type="InterPro" id="IPR053842">
    <property type="entry name" value="NikA-like"/>
</dbReference>
<sequence length="161" mass="19126">MKDEYFLLYLGTQVRSSLKTLTPYFELLELTDICEVDKMKIIENRERSIQKKFRVNEKENERIKLMMKETGINNFSIFARRACCNKEIFSIDFSEYKNIISEISSTKSELKRIGNNINQIAKHLNENKNNQTKELMSNYQKQLENLEEKIQEVVHFISEGE</sequence>
<geneLocation type="plasmid" evidence="2 3">
    <name>p229C</name>
</geneLocation>
<dbReference type="Pfam" id="PF21983">
    <property type="entry name" value="NikA-like"/>
    <property type="match status" value="1"/>
</dbReference>
<dbReference type="EMBL" id="CP090824">
    <property type="protein sequence ID" value="ARD94780.1"/>
    <property type="molecule type" value="Genomic_DNA"/>
</dbReference>
<keyword evidence="1" id="KW-0175">Coiled coil</keyword>
<dbReference type="AlphaFoldDB" id="A0AAC9QZS4"/>
<proteinExistence type="predicted"/>
<dbReference type="RefSeq" id="WP_015082996.1">
    <property type="nucleotide sequence ID" value="NZ_CP016695.1"/>
</dbReference>
<protein>
    <submittedName>
        <fullName evidence="2">Plasmid mobilization relaxosome protein MobC</fullName>
    </submittedName>
</protein>
<name>A0AAC9QZS4_LACLL</name>
<evidence type="ECO:0000313" key="2">
    <source>
        <dbReference type="EMBL" id="ARD94780.1"/>
    </source>
</evidence>
<organism evidence="2 3">
    <name type="scientific">Lactococcus lactis subsp. lactis</name>
    <name type="common">Streptococcus lactis</name>
    <dbReference type="NCBI Taxonomy" id="1360"/>
    <lineage>
        <taxon>Bacteria</taxon>
        <taxon>Bacillati</taxon>
        <taxon>Bacillota</taxon>
        <taxon>Bacilli</taxon>
        <taxon>Lactobacillales</taxon>
        <taxon>Streptococcaceae</taxon>
        <taxon>Lactococcus</taxon>
    </lineage>
</organism>
<evidence type="ECO:0000256" key="1">
    <source>
        <dbReference type="SAM" id="Coils"/>
    </source>
</evidence>
<gene>
    <name evidence="2" type="primary">mobC</name>
    <name evidence="2" type="ORF">LL229_04370</name>
</gene>
<keyword evidence="2" id="KW-0614">Plasmid</keyword>